<name>A0A4U0NHS6_9SPHI</name>
<feature type="domain" description="YchJ-like middle NTF2-like" evidence="1">
    <location>
        <begin position="30"/>
        <end position="123"/>
    </location>
</feature>
<dbReference type="OrthoDB" id="21421at2"/>
<accession>A0A4U0NHS6</accession>
<protein>
    <submittedName>
        <fullName evidence="2">Zinc chelation protein SecC</fullName>
    </submittedName>
</protein>
<keyword evidence="3" id="KW-1185">Reference proteome</keyword>
<dbReference type="Gene3D" id="3.10.450.50">
    <property type="match status" value="1"/>
</dbReference>
<dbReference type="InterPro" id="IPR032710">
    <property type="entry name" value="NTF2-like_dom_sf"/>
</dbReference>
<reference evidence="2 3" key="1">
    <citation type="submission" date="2019-04" db="EMBL/GenBank/DDBJ databases">
        <title>Sphingobacterium olei sp. nov., isolated from oil-contaminated soil.</title>
        <authorList>
            <person name="Liu B."/>
        </authorList>
    </citation>
    <scope>NUCLEOTIDE SEQUENCE [LARGE SCALE GENOMIC DNA]</scope>
    <source>
        <strain evidence="2 3">HAL-9</strain>
    </source>
</reference>
<sequence length="127" mass="15304">MLNMKCPCGNERDFSSCCEIIHHDLSKAETAEKLMRARYTAFVLGNIDFLYHTFHPTTRRYQTKKEIESWAKQNKWMQLEILNSTYSTVEFKAYYLDQHFDVQVHHEKSKFKQVQHIWYYAEGMLIN</sequence>
<dbReference type="PANTHER" id="PTHR33747">
    <property type="entry name" value="UPF0225 PROTEIN SCO1677"/>
    <property type="match status" value="1"/>
</dbReference>
<evidence type="ECO:0000259" key="1">
    <source>
        <dbReference type="Pfam" id="PF17775"/>
    </source>
</evidence>
<proteinExistence type="predicted"/>
<dbReference type="SUPFAM" id="SSF54427">
    <property type="entry name" value="NTF2-like"/>
    <property type="match status" value="1"/>
</dbReference>
<dbReference type="PANTHER" id="PTHR33747:SF1">
    <property type="entry name" value="ADENYLATE CYCLASE-ASSOCIATED CAP C-TERMINAL DOMAIN-CONTAINING PROTEIN"/>
    <property type="match status" value="1"/>
</dbReference>
<dbReference type="EMBL" id="SUME01000007">
    <property type="protein sequence ID" value="TJZ53660.1"/>
    <property type="molecule type" value="Genomic_DNA"/>
</dbReference>
<dbReference type="AlphaFoldDB" id="A0A4U0NHS6"/>
<dbReference type="InterPro" id="IPR048469">
    <property type="entry name" value="YchJ-like_M"/>
</dbReference>
<organism evidence="2 3">
    <name type="scientific">Sphingobacterium olei</name>
    <dbReference type="NCBI Taxonomy" id="2571155"/>
    <lineage>
        <taxon>Bacteria</taxon>
        <taxon>Pseudomonadati</taxon>
        <taxon>Bacteroidota</taxon>
        <taxon>Sphingobacteriia</taxon>
        <taxon>Sphingobacteriales</taxon>
        <taxon>Sphingobacteriaceae</taxon>
        <taxon>Sphingobacterium</taxon>
    </lineage>
</organism>
<evidence type="ECO:0000313" key="3">
    <source>
        <dbReference type="Proteomes" id="UP000306808"/>
    </source>
</evidence>
<dbReference type="Proteomes" id="UP000306808">
    <property type="component" value="Unassembled WGS sequence"/>
</dbReference>
<comment type="caution">
    <text evidence="2">The sequence shown here is derived from an EMBL/GenBank/DDBJ whole genome shotgun (WGS) entry which is preliminary data.</text>
</comment>
<evidence type="ECO:0000313" key="2">
    <source>
        <dbReference type="EMBL" id="TJZ53660.1"/>
    </source>
</evidence>
<gene>
    <name evidence="2" type="ORF">FAZ15_16650</name>
</gene>
<dbReference type="Pfam" id="PF17775">
    <property type="entry name" value="YchJ_M-like"/>
    <property type="match status" value="1"/>
</dbReference>